<dbReference type="SUPFAM" id="SSF48008">
    <property type="entry name" value="GntR ligand-binding domain-like"/>
    <property type="match status" value="1"/>
</dbReference>
<dbReference type="PRINTS" id="PR00035">
    <property type="entry name" value="HTHGNTR"/>
</dbReference>
<evidence type="ECO:0000313" key="6">
    <source>
        <dbReference type="Proteomes" id="UP001431221"/>
    </source>
</evidence>
<dbReference type="InterPro" id="IPR008920">
    <property type="entry name" value="TF_FadR/GntR_C"/>
</dbReference>
<dbReference type="InterPro" id="IPR036390">
    <property type="entry name" value="WH_DNA-bd_sf"/>
</dbReference>
<keyword evidence="2" id="KW-0238">DNA-binding</keyword>
<dbReference type="PANTHER" id="PTHR43537">
    <property type="entry name" value="TRANSCRIPTIONAL REGULATOR, GNTR FAMILY"/>
    <property type="match status" value="1"/>
</dbReference>
<dbReference type="InterPro" id="IPR000524">
    <property type="entry name" value="Tscrpt_reg_HTH_GntR"/>
</dbReference>
<dbReference type="PROSITE" id="PS50949">
    <property type="entry name" value="HTH_GNTR"/>
    <property type="match status" value="1"/>
</dbReference>
<proteinExistence type="predicted"/>
<dbReference type="CDD" id="cd07377">
    <property type="entry name" value="WHTH_GntR"/>
    <property type="match status" value="1"/>
</dbReference>
<protein>
    <submittedName>
        <fullName evidence="5">GntR family transcriptional regulator</fullName>
    </submittedName>
</protein>
<dbReference type="PANTHER" id="PTHR43537:SF5">
    <property type="entry name" value="UXU OPERON TRANSCRIPTIONAL REGULATOR"/>
    <property type="match status" value="1"/>
</dbReference>
<reference evidence="5" key="1">
    <citation type="submission" date="2022-04" db="EMBL/GenBank/DDBJ databases">
        <title>Roseibium sp. CAU 1639 isolated from mud.</title>
        <authorList>
            <person name="Kim W."/>
        </authorList>
    </citation>
    <scope>NUCLEOTIDE SEQUENCE</scope>
    <source>
        <strain evidence="5">CAU 1639</strain>
    </source>
</reference>
<organism evidence="5 6">
    <name type="scientific">Roseibium sediminicola</name>
    <dbReference type="NCBI Taxonomy" id="2933272"/>
    <lineage>
        <taxon>Bacteria</taxon>
        <taxon>Pseudomonadati</taxon>
        <taxon>Pseudomonadota</taxon>
        <taxon>Alphaproteobacteria</taxon>
        <taxon>Hyphomicrobiales</taxon>
        <taxon>Stappiaceae</taxon>
        <taxon>Roseibium</taxon>
    </lineage>
</organism>
<keyword evidence="6" id="KW-1185">Reference proteome</keyword>
<comment type="caution">
    <text evidence="5">The sequence shown here is derived from an EMBL/GenBank/DDBJ whole genome shotgun (WGS) entry which is preliminary data.</text>
</comment>
<dbReference type="SMART" id="SM00345">
    <property type="entry name" value="HTH_GNTR"/>
    <property type="match status" value="1"/>
</dbReference>
<keyword evidence="1" id="KW-0805">Transcription regulation</keyword>
<dbReference type="InterPro" id="IPR011711">
    <property type="entry name" value="GntR_C"/>
</dbReference>
<gene>
    <name evidence="5" type="ORF">M0H32_04295</name>
</gene>
<dbReference type="RefSeq" id="WP_248151119.1">
    <property type="nucleotide sequence ID" value="NZ_JALNMJ010000002.1"/>
</dbReference>
<dbReference type="SUPFAM" id="SSF46785">
    <property type="entry name" value="Winged helix' DNA-binding domain"/>
    <property type="match status" value="1"/>
</dbReference>
<dbReference type="Pfam" id="PF07729">
    <property type="entry name" value="FCD"/>
    <property type="match status" value="1"/>
</dbReference>
<dbReference type="InterPro" id="IPR036388">
    <property type="entry name" value="WH-like_DNA-bd_sf"/>
</dbReference>
<evidence type="ECO:0000256" key="1">
    <source>
        <dbReference type="ARBA" id="ARBA00023015"/>
    </source>
</evidence>
<evidence type="ECO:0000256" key="3">
    <source>
        <dbReference type="ARBA" id="ARBA00023163"/>
    </source>
</evidence>
<evidence type="ECO:0000259" key="4">
    <source>
        <dbReference type="PROSITE" id="PS50949"/>
    </source>
</evidence>
<dbReference type="EMBL" id="JALNMJ010000002">
    <property type="protein sequence ID" value="MCK7611372.1"/>
    <property type="molecule type" value="Genomic_DNA"/>
</dbReference>
<dbReference type="Gene3D" id="1.10.10.10">
    <property type="entry name" value="Winged helix-like DNA-binding domain superfamily/Winged helix DNA-binding domain"/>
    <property type="match status" value="1"/>
</dbReference>
<accession>A0ABT0GPL0</accession>
<name>A0ABT0GPL0_9HYPH</name>
<sequence length="245" mass="27352">MNDKPDLDTADIARQLEEATSAQERFQILFFVLRDRICMLVYPPGTQLSEEALANEFGISRSPLRKALQILEADGLLRSQQGVGTLVTEVDLDELQQVYQLRMELNELTGKLSPATVDAALVQAFDKIRVRADVLRHAPSRSGFARLNIDFFHVFQLLSENQPLHDVAEKLFYQTCRIWLTLIPDQDLASEVAVFCNEVEDIAKAIATHDVSAAALIRRAHLSMGFKRLRRQKSGAGAESTDGAS</sequence>
<feature type="domain" description="HTH gntR-type" evidence="4">
    <location>
        <begin position="23"/>
        <end position="90"/>
    </location>
</feature>
<dbReference type="Proteomes" id="UP001431221">
    <property type="component" value="Unassembled WGS sequence"/>
</dbReference>
<dbReference type="Gene3D" id="1.20.120.530">
    <property type="entry name" value="GntR ligand-binding domain-like"/>
    <property type="match status" value="1"/>
</dbReference>
<keyword evidence="3" id="KW-0804">Transcription</keyword>
<evidence type="ECO:0000313" key="5">
    <source>
        <dbReference type="EMBL" id="MCK7611372.1"/>
    </source>
</evidence>
<evidence type="ECO:0000256" key="2">
    <source>
        <dbReference type="ARBA" id="ARBA00023125"/>
    </source>
</evidence>
<dbReference type="Pfam" id="PF00392">
    <property type="entry name" value="GntR"/>
    <property type="match status" value="1"/>
</dbReference>